<keyword evidence="1" id="KW-1133">Transmembrane helix</keyword>
<feature type="domain" description="Acyltransferase 3" evidence="2">
    <location>
        <begin position="9"/>
        <end position="218"/>
    </location>
</feature>
<feature type="transmembrane region" description="Helical" evidence="1">
    <location>
        <begin position="20"/>
        <end position="39"/>
    </location>
</feature>
<feature type="transmembrane region" description="Helical" evidence="1">
    <location>
        <begin position="101"/>
        <end position="118"/>
    </location>
</feature>
<evidence type="ECO:0000313" key="3">
    <source>
        <dbReference type="EMBL" id="CAG9789244.1"/>
    </source>
</evidence>
<proteinExistence type="predicted"/>
<dbReference type="InterPro" id="IPR002656">
    <property type="entry name" value="Acyl_transf_3_dom"/>
</dbReference>
<dbReference type="OrthoDB" id="6585993at2759"/>
<sequence>MSVIYLKKYFYTFQCLMVTWYIPCDFHFYVIAVIVFVLYKRCRRLGKVIFYALTAASLIIPGVINYVNGFHPIQLFTYEFLWNTHSHKQFYIFYIKSHNRAAAYIVGFIAGCLFNKYRSMENFKLTQARSLIYVFVGFIVMVLTAFLGVSYQHRNYSQLEGTLYVTLNRPVWAVGVAIIILTCCFGKVPLVNSFLEWYPWVPLSRLAYGIYLVHYIIIMRNVGISRQSLYYDNFNIVSFH</sequence>
<dbReference type="PANTHER" id="PTHR11161:SF71">
    <property type="entry name" value="NOSE RESISTANT-TO-FLUOXETINE PROTEIN N-TERMINAL DOMAIN-CONTAINING PROTEIN"/>
    <property type="match status" value="1"/>
</dbReference>
<dbReference type="AlphaFoldDB" id="A0A9N9R4G8"/>
<reference evidence="3" key="2">
    <citation type="submission" date="2022-10" db="EMBL/GenBank/DDBJ databases">
        <authorList>
            <consortium name="ENA_rothamsted_submissions"/>
            <consortium name="culmorum"/>
            <person name="King R."/>
        </authorList>
    </citation>
    <scope>NUCLEOTIDE SEQUENCE</scope>
</reference>
<gene>
    <name evidence="3" type="ORF">DIATSA_LOCUS6990</name>
</gene>
<name>A0A9N9R4G8_9NEOP</name>
<feature type="transmembrane region" description="Helical" evidence="1">
    <location>
        <begin position="48"/>
        <end position="67"/>
    </location>
</feature>
<feature type="transmembrane region" description="Helical" evidence="1">
    <location>
        <begin position="197"/>
        <end position="218"/>
    </location>
</feature>
<keyword evidence="4" id="KW-1185">Reference proteome</keyword>
<evidence type="ECO:0000256" key="1">
    <source>
        <dbReference type="SAM" id="Phobius"/>
    </source>
</evidence>
<dbReference type="PANTHER" id="PTHR11161">
    <property type="entry name" value="O-ACYLTRANSFERASE"/>
    <property type="match status" value="1"/>
</dbReference>
<keyword evidence="1" id="KW-0472">Membrane</keyword>
<dbReference type="Proteomes" id="UP001153714">
    <property type="component" value="Chromosome 2"/>
</dbReference>
<feature type="transmembrane region" description="Helical" evidence="1">
    <location>
        <begin position="171"/>
        <end position="190"/>
    </location>
</feature>
<dbReference type="EMBL" id="OU893333">
    <property type="protein sequence ID" value="CAG9789244.1"/>
    <property type="molecule type" value="Genomic_DNA"/>
</dbReference>
<organism evidence="3 4">
    <name type="scientific">Diatraea saccharalis</name>
    <name type="common">sugarcane borer</name>
    <dbReference type="NCBI Taxonomy" id="40085"/>
    <lineage>
        <taxon>Eukaryota</taxon>
        <taxon>Metazoa</taxon>
        <taxon>Ecdysozoa</taxon>
        <taxon>Arthropoda</taxon>
        <taxon>Hexapoda</taxon>
        <taxon>Insecta</taxon>
        <taxon>Pterygota</taxon>
        <taxon>Neoptera</taxon>
        <taxon>Endopterygota</taxon>
        <taxon>Lepidoptera</taxon>
        <taxon>Glossata</taxon>
        <taxon>Ditrysia</taxon>
        <taxon>Pyraloidea</taxon>
        <taxon>Crambidae</taxon>
        <taxon>Crambinae</taxon>
        <taxon>Diatraea</taxon>
    </lineage>
</organism>
<accession>A0A9N9R4G8</accession>
<dbReference type="GO" id="GO:0016747">
    <property type="term" value="F:acyltransferase activity, transferring groups other than amino-acyl groups"/>
    <property type="evidence" value="ECO:0007669"/>
    <property type="project" value="InterPro"/>
</dbReference>
<evidence type="ECO:0000259" key="2">
    <source>
        <dbReference type="Pfam" id="PF01757"/>
    </source>
</evidence>
<protein>
    <recommendedName>
        <fullName evidence="2">Acyltransferase 3 domain-containing protein</fullName>
    </recommendedName>
</protein>
<dbReference type="Pfam" id="PF01757">
    <property type="entry name" value="Acyl_transf_3"/>
    <property type="match status" value="1"/>
</dbReference>
<evidence type="ECO:0000313" key="4">
    <source>
        <dbReference type="Proteomes" id="UP001153714"/>
    </source>
</evidence>
<keyword evidence="1" id="KW-0812">Transmembrane</keyword>
<reference evidence="3" key="1">
    <citation type="submission" date="2021-12" db="EMBL/GenBank/DDBJ databases">
        <authorList>
            <person name="King R."/>
        </authorList>
    </citation>
    <scope>NUCLEOTIDE SEQUENCE</scope>
</reference>
<dbReference type="InterPro" id="IPR052728">
    <property type="entry name" value="O2_lipid_transport_reg"/>
</dbReference>
<feature type="transmembrane region" description="Helical" evidence="1">
    <location>
        <begin position="130"/>
        <end position="151"/>
    </location>
</feature>